<comment type="function">
    <text evidence="7">Involved in lipopolysaccharide (LPS) biosynthesis. Catalyzes the transfer of 3-deoxy-D-manno-octulosonate (Kdo) residue(s) from CMP-Kdo to lipid IV(A), the tetraacyldisaccharide-1,4'-bisphosphate precursor of lipid A.</text>
</comment>
<dbReference type="Proteomes" id="UP001597468">
    <property type="component" value="Unassembled WGS sequence"/>
</dbReference>
<dbReference type="EMBL" id="JBHULT010000005">
    <property type="protein sequence ID" value="MFD2516393.1"/>
    <property type="molecule type" value="Genomic_DNA"/>
</dbReference>
<comment type="pathway">
    <text evidence="1 7">Bacterial outer membrane biogenesis; LPS core biosynthesis.</text>
</comment>
<evidence type="ECO:0000256" key="4">
    <source>
        <dbReference type="ARBA" id="ARBA00022679"/>
    </source>
</evidence>
<keyword evidence="10" id="KW-1185">Reference proteome</keyword>
<sequence>MRILYNLVVNTAEKVLPVSGLFSEKMKLFTEGRKQVFTQLEEKIGSKDRTVWIHAASLGEYEQAVPVIEAIRKVMPKHKIVITFFSPSGYEVKKNSALADVVTYLPLDTSKNAKKFLQKVHPDLALFIKYEFWPNFLKQLNDQNIPTLLISGAFRKEQLFFRSYGGFMRAYLKTFDHFFVQNEPSEQLLNSIGFVNVTISGDTRFDRVSLQLQRDNHLDFVDRFSKDHLCVVAGSTWPEDEDLLIPFINKAPQNVKFIIAPHAIRPARIDRMQQQLEKASVLYTEMEGEDLGKFQVLIIDTVGLLTKIYSYADIAYVGGAAGNTGLHNILEPATFGAPVVIGKNFSRFPEAIRLQQLAGLFSVRDEKELEEVFNRLLSNENFRRQTGMIAEHYINSNTGATNKIIDYLLTHYSKVT</sequence>
<evidence type="ECO:0000256" key="2">
    <source>
        <dbReference type="ARBA" id="ARBA00012621"/>
    </source>
</evidence>
<gene>
    <name evidence="9" type="ORF">ACFSTG_00655</name>
</gene>
<feature type="domain" description="3-deoxy-D-manno-octulosonic-acid transferase N-terminal" evidence="8">
    <location>
        <begin position="41"/>
        <end position="206"/>
    </location>
</feature>
<dbReference type="SUPFAM" id="SSF53756">
    <property type="entry name" value="UDP-Glycosyltransferase/glycogen phosphorylase"/>
    <property type="match status" value="1"/>
</dbReference>
<keyword evidence="7" id="KW-0448">Lipopolysaccharide biosynthesis</keyword>
<evidence type="ECO:0000259" key="8">
    <source>
        <dbReference type="Pfam" id="PF04413"/>
    </source>
</evidence>
<dbReference type="Pfam" id="PF04413">
    <property type="entry name" value="Glycos_transf_N"/>
    <property type="match status" value="1"/>
</dbReference>
<organism evidence="9 10">
    <name type="scientific">Salinimicrobium flavum</name>
    <dbReference type="NCBI Taxonomy" id="1737065"/>
    <lineage>
        <taxon>Bacteria</taxon>
        <taxon>Pseudomonadati</taxon>
        <taxon>Bacteroidota</taxon>
        <taxon>Flavobacteriia</taxon>
        <taxon>Flavobacteriales</taxon>
        <taxon>Flavobacteriaceae</taxon>
        <taxon>Salinimicrobium</taxon>
    </lineage>
</organism>
<comment type="catalytic activity">
    <reaction evidence="6 7">
        <text>lipid IVA (E. coli) + CMP-3-deoxy-beta-D-manno-octulosonate = alpha-Kdo-(2-&gt;6)-lipid IVA (E. coli) + CMP + H(+)</text>
        <dbReference type="Rhea" id="RHEA:28066"/>
        <dbReference type="ChEBI" id="CHEBI:15378"/>
        <dbReference type="ChEBI" id="CHEBI:58603"/>
        <dbReference type="ChEBI" id="CHEBI:60364"/>
        <dbReference type="ChEBI" id="CHEBI:60377"/>
        <dbReference type="ChEBI" id="CHEBI:85987"/>
        <dbReference type="EC" id="2.4.99.12"/>
    </reaction>
</comment>
<name>A0ABW5ITX1_9FLAO</name>
<dbReference type="GO" id="GO:0016740">
    <property type="term" value="F:transferase activity"/>
    <property type="evidence" value="ECO:0007669"/>
    <property type="project" value="UniProtKB-KW"/>
</dbReference>
<dbReference type="EC" id="2.4.99.12" evidence="2 7"/>
<dbReference type="InterPro" id="IPR007507">
    <property type="entry name" value="Glycos_transf_N"/>
</dbReference>
<evidence type="ECO:0000256" key="3">
    <source>
        <dbReference type="ARBA" id="ARBA00019077"/>
    </source>
</evidence>
<protein>
    <recommendedName>
        <fullName evidence="3 7">3-deoxy-D-manno-octulosonic acid transferase</fullName>
        <shortName evidence="7">Kdo transferase</shortName>
        <ecNumber evidence="2 7">2.4.99.12</ecNumber>
    </recommendedName>
    <alternativeName>
        <fullName evidence="5 7">Lipid IV(A) 3-deoxy-D-manno-octulosonic acid transferase</fullName>
    </alternativeName>
</protein>
<comment type="subcellular location">
    <subcellularLocation>
        <location evidence="7">Cell membrane</location>
    </subcellularLocation>
</comment>
<dbReference type="InterPro" id="IPR038107">
    <property type="entry name" value="Glycos_transf_N_sf"/>
</dbReference>
<dbReference type="Gene3D" id="3.40.50.2000">
    <property type="entry name" value="Glycogen Phosphorylase B"/>
    <property type="match status" value="1"/>
</dbReference>
<evidence type="ECO:0000256" key="5">
    <source>
        <dbReference type="ARBA" id="ARBA00031445"/>
    </source>
</evidence>
<keyword evidence="7" id="KW-1003">Cell membrane</keyword>
<dbReference type="PANTHER" id="PTHR42755:SF1">
    <property type="entry name" value="3-DEOXY-D-MANNO-OCTULOSONIC ACID TRANSFERASE, MITOCHONDRIAL-RELATED"/>
    <property type="match status" value="1"/>
</dbReference>
<proteinExistence type="inferred from homology"/>
<dbReference type="RefSeq" id="WP_380747449.1">
    <property type="nucleotide sequence ID" value="NZ_JBHULT010000005.1"/>
</dbReference>
<reference evidence="10" key="1">
    <citation type="journal article" date="2019" name="Int. J. Syst. Evol. Microbiol.">
        <title>The Global Catalogue of Microorganisms (GCM) 10K type strain sequencing project: providing services to taxonomists for standard genome sequencing and annotation.</title>
        <authorList>
            <consortium name="The Broad Institute Genomics Platform"/>
            <consortium name="The Broad Institute Genome Sequencing Center for Infectious Disease"/>
            <person name="Wu L."/>
            <person name="Ma J."/>
        </authorList>
    </citation>
    <scope>NUCLEOTIDE SEQUENCE [LARGE SCALE GENOMIC DNA]</scope>
    <source>
        <strain evidence="10">KCTC 42585</strain>
    </source>
</reference>
<dbReference type="InterPro" id="IPR039901">
    <property type="entry name" value="Kdotransferase"/>
</dbReference>
<comment type="similarity">
    <text evidence="7">Belongs to the glycosyltransferase group 1 family.</text>
</comment>
<evidence type="ECO:0000256" key="6">
    <source>
        <dbReference type="ARBA" id="ARBA00049183"/>
    </source>
</evidence>
<evidence type="ECO:0000256" key="1">
    <source>
        <dbReference type="ARBA" id="ARBA00004713"/>
    </source>
</evidence>
<evidence type="ECO:0000313" key="10">
    <source>
        <dbReference type="Proteomes" id="UP001597468"/>
    </source>
</evidence>
<keyword evidence="4 7" id="KW-0808">Transferase</keyword>
<evidence type="ECO:0000256" key="7">
    <source>
        <dbReference type="RuleBase" id="RU365103"/>
    </source>
</evidence>
<comment type="caution">
    <text evidence="9">The sequence shown here is derived from an EMBL/GenBank/DDBJ whole genome shotgun (WGS) entry which is preliminary data.</text>
</comment>
<keyword evidence="7" id="KW-0472">Membrane</keyword>
<evidence type="ECO:0000313" key="9">
    <source>
        <dbReference type="EMBL" id="MFD2516393.1"/>
    </source>
</evidence>
<dbReference type="Gene3D" id="3.40.50.11720">
    <property type="entry name" value="3-Deoxy-D-manno-octulosonic-acid transferase, N-terminal domain"/>
    <property type="match status" value="1"/>
</dbReference>
<dbReference type="PANTHER" id="PTHR42755">
    <property type="entry name" value="3-DEOXY-MANNO-OCTULOSONATE CYTIDYLYLTRANSFERASE"/>
    <property type="match status" value="1"/>
</dbReference>
<accession>A0ABW5ITX1</accession>